<comment type="caution">
    <text evidence="4">The sequence shown here is derived from an EMBL/GenBank/DDBJ whole genome shotgun (WGS) entry which is preliminary data.</text>
</comment>
<dbReference type="Gene3D" id="1.10.10.10">
    <property type="entry name" value="Winged helix-like DNA-binding domain superfamily/Winged helix DNA-binding domain"/>
    <property type="match status" value="1"/>
</dbReference>
<dbReference type="InterPro" id="IPR051534">
    <property type="entry name" value="CBASS_pafABC_assoc_protein"/>
</dbReference>
<reference evidence="5" key="1">
    <citation type="journal article" date="2019" name="Int. J. Syst. Evol. Microbiol.">
        <title>The Global Catalogue of Microorganisms (GCM) 10K type strain sequencing project: providing services to taxonomists for standard genome sequencing and annotation.</title>
        <authorList>
            <consortium name="The Broad Institute Genomics Platform"/>
            <consortium name="The Broad Institute Genome Sequencing Center for Infectious Disease"/>
            <person name="Wu L."/>
            <person name="Ma J."/>
        </authorList>
    </citation>
    <scope>NUCLEOTIDE SEQUENCE [LARGE SCALE GENOMIC DNA]</scope>
    <source>
        <strain evidence="5">JCM 12165</strain>
    </source>
</reference>
<dbReference type="InterPro" id="IPR028349">
    <property type="entry name" value="PafC-like"/>
</dbReference>
<name>A0ABW4FKB3_9PSEU</name>
<dbReference type="InterPro" id="IPR036388">
    <property type="entry name" value="WH-like_DNA-bd_sf"/>
</dbReference>
<keyword evidence="2" id="KW-0804">Transcription</keyword>
<dbReference type="Pfam" id="PF13280">
    <property type="entry name" value="WYL"/>
    <property type="match status" value="1"/>
</dbReference>
<gene>
    <name evidence="4" type="ORF">ACFSCY_16575</name>
</gene>
<keyword evidence="5" id="KW-1185">Reference proteome</keyword>
<evidence type="ECO:0000259" key="3">
    <source>
        <dbReference type="PROSITE" id="PS51000"/>
    </source>
</evidence>
<dbReference type="EMBL" id="JBHUCP010000009">
    <property type="protein sequence ID" value="MFD1531054.1"/>
    <property type="molecule type" value="Genomic_DNA"/>
</dbReference>
<dbReference type="InterPro" id="IPR001034">
    <property type="entry name" value="DeoR_HTH"/>
</dbReference>
<dbReference type="RefSeq" id="WP_343971287.1">
    <property type="nucleotide sequence ID" value="NZ_BAAAJG010000002.1"/>
</dbReference>
<dbReference type="PROSITE" id="PS52050">
    <property type="entry name" value="WYL"/>
    <property type="match status" value="1"/>
</dbReference>
<evidence type="ECO:0000313" key="4">
    <source>
        <dbReference type="EMBL" id="MFD1531054.1"/>
    </source>
</evidence>
<feature type="domain" description="HTH deoR-type" evidence="3">
    <location>
        <begin position="4"/>
        <end position="63"/>
    </location>
</feature>
<accession>A0ABW4FKB3</accession>
<dbReference type="Pfam" id="PF08279">
    <property type="entry name" value="HTH_11"/>
    <property type="match status" value="1"/>
</dbReference>
<keyword evidence="1" id="KW-0805">Transcription regulation</keyword>
<dbReference type="InterPro" id="IPR013196">
    <property type="entry name" value="HTH_11"/>
</dbReference>
<organism evidence="4 5">
    <name type="scientific">Pseudonocardia aurantiaca</name>
    <dbReference type="NCBI Taxonomy" id="75290"/>
    <lineage>
        <taxon>Bacteria</taxon>
        <taxon>Bacillati</taxon>
        <taxon>Actinomycetota</taxon>
        <taxon>Actinomycetes</taxon>
        <taxon>Pseudonocardiales</taxon>
        <taxon>Pseudonocardiaceae</taxon>
        <taxon>Pseudonocardia</taxon>
    </lineage>
</organism>
<dbReference type="PANTHER" id="PTHR34580">
    <property type="match status" value="1"/>
</dbReference>
<evidence type="ECO:0000256" key="2">
    <source>
        <dbReference type="ARBA" id="ARBA00023163"/>
    </source>
</evidence>
<dbReference type="InterPro" id="IPR036390">
    <property type="entry name" value="WH_DNA-bd_sf"/>
</dbReference>
<evidence type="ECO:0000313" key="5">
    <source>
        <dbReference type="Proteomes" id="UP001597145"/>
    </source>
</evidence>
<dbReference type="PIRSF" id="PIRSF016838">
    <property type="entry name" value="PafC"/>
    <property type="match status" value="1"/>
</dbReference>
<sequence length="324" mass="35486">MLETSGRLLALLGLLQTPGTWAGADLAARLGVGERTVRKDVERLRKLGYPIDTIRGPAGGYRLGDHGRLPPLLLDDDEAVAVAVGLQAAAVTAVRGVEQARVQALAKLEHVLPARLRRRVRALHDSTSTGPVNTGTNVDDPPVDPDLLADLAVAIRDHAGVRFSYRDGEPVEVEPYRLVSWQQRWYLVGRERRSREWHSYRADWMRLRLPGGARFLPQPLEGGDYTAFVLRQVAFTGWSVHARIEVDAPAAEVLARINPTVGVVETVDDTHSVLVTGGDSLEIVAVWVGMLGLDFHVTDPPELVEHIRTLAERYTRALPAAADG</sequence>
<dbReference type="SUPFAM" id="SSF46785">
    <property type="entry name" value="Winged helix' DNA-binding domain"/>
    <property type="match status" value="1"/>
</dbReference>
<dbReference type="InterPro" id="IPR026881">
    <property type="entry name" value="WYL_dom"/>
</dbReference>
<dbReference type="Proteomes" id="UP001597145">
    <property type="component" value="Unassembled WGS sequence"/>
</dbReference>
<dbReference type="PROSITE" id="PS51000">
    <property type="entry name" value="HTH_DEOR_2"/>
    <property type="match status" value="1"/>
</dbReference>
<dbReference type="PANTHER" id="PTHR34580:SF3">
    <property type="entry name" value="PROTEIN PAFB"/>
    <property type="match status" value="1"/>
</dbReference>
<proteinExistence type="predicted"/>
<evidence type="ECO:0000256" key="1">
    <source>
        <dbReference type="ARBA" id="ARBA00023015"/>
    </source>
</evidence>
<protein>
    <submittedName>
        <fullName evidence="4">Helix-turn-helix transcriptional regulator</fullName>
    </submittedName>
</protein>
<dbReference type="InterPro" id="IPR057727">
    <property type="entry name" value="WCX_dom"/>
</dbReference>
<dbReference type="Pfam" id="PF25583">
    <property type="entry name" value="WCX"/>
    <property type="match status" value="1"/>
</dbReference>